<evidence type="ECO:0000313" key="2">
    <source>
        <dbReference type="Proteomes" id="UP001482620"/>
    </source>
</evidence>
<proteinExistence type="predicted"/>
<keyword evidence="2" id="KW-1185">Reference proteome</keyword>
<organism evidence="1 2">
    <name type="scientific">Ilyodon furcidens</name>
    <name type="common">goldbreast splitfin</name>
    <dbReference type="NCBI Taxonomy" id="33524"/>
    <lineage>
        <taxon>Eukaryota</taxon>
        <taxon>Metazoa</taxon>
        <taxon>Chordata</taxon>
        <taxon>Craniata</taxon>
        <taxon>Vertebrata</taxon>
        <taxon>Euteleostomi</taxon>
        <taxon>Actinopterygii</taxon>
        <taxon>Neopterygii</taxon>
        <taxon>Teleostei</taxon>
        <taxon>Neoteleostei</taxon>
        <taxon>Acanthomorphata</taxon>
        <taxon>Ovalentaria</taxon>
        <taxon>Atherinomorphae</taxon>
        <taxon>Cyprinodontiformes</taxon>
        <taxon>Goodeidae</taxon>
        <taxon>Ilyodon</taxon>
    </lineage>
</organism>
<dbReference type="Proteomes" id="UP001482620">
    <property type="component" value="Unassembled WGS sequence"/>
</dbReference>
<name>A0ABV0T496_9TELE</name>
<sequence>MFPAGGEHGDRSLLLGRSLPAAAPPGSLSVDEEAAAAQPLPAGQAQVSVNYVTQSAPCRFVELVNTRVSGLQTSPPSLCLFVGSCEGHKYTYIYIFKMCKSVLALMMMKEGDDVSSSVFRFSWTGCLKICSHIM</sequence>
<reference evidence="1 2" key="1">
    <citation type="submission" date="2021-06" db="EMBL/GenBank/DDBJ databases">
        <authorList>
            <person name="Palmer J.M."/>
        </authorList>
    </citation>
    <scope>NUCLEOTIDE SEQUENCE [LARGE SCALE GENOMIC DNA]</scope>
    <source>
        <strain evidence="2">if_2019</strain>
        <tissue evidence="1">Muscle</tissue>
    </source>
</reference>
<accession>A0ABV0T496</accession>
<protein>
    <submittedName>
        <fullName evidence="1">Uncharacterized protein</fullName>
    </submittedName>
</protein>
<comment type="caution">
    <text evidence="1">The sequence shown here is derived from an EMBL/GenBank/DDBJ whole genome shotgun (WGS) entry which is preliminary data.</text>
</comment>
<dbReference type="EMBL" id="JAHRIQ010018280">
    <property type="protein sequence ID" value="MEQ2227201.1"/>
    <property type="molecule type" value="Genomic_DNA"/>
</dbReference>
<evidence type="ECO:0000313" key="1">
    <source>
        <dbReference type="EMBL" id="MEQ2227201.1"/>
    </source>
</evidence>
<gene>
    <name evidence="1" type="ORF">ILYODFUR_035346</name>
</gene>